<dbReference type="RefSeq" id="WP_157742623.1">
    <property type="nucleotide sequence ID" value="NZ_LT607409.1"/>
</dbReference>
<feature type="compositionally biased region" description="Basic and acidic residues" evidence="1">
    <location>
        <begin position="1"/>
        <end position="13"/>
    </location>
</feature>
<accession>A0A1C4Z0D0</accession>
<reference evidence="3" key="1">
    <citation type="submission" date="2016-06" db="EMBL/GenBank/DDBJ databases">
        <authorList>
            <person name="Varghese N."/>
            <person name="Submissions Spin"/>
        </authorList>
    </citation>
    <scope>NUCLEOTIDE SEQUENCE [LARGE SCALE GENOMIC DNA]</scope>
    <source>
        <strain evidence="3">DSM 45160</strain>
    </source>
</reference>
<evidence type="ECO:0000313" key="2">
    <source>
        <dbReference type="EMBL" id="SCF26356.1"/>
    </source>
</evidence>
<sequence>MSQPDESREKTPKTDAVLMHPDNDPHRNTAEVAQRKDHAAIQVERDDELVPLDQDE</sequence>
<dbReference type="AlphaFoldDB" id="A0A1C4Z0D0"/>
<organism evidence="2 3">
    <name type="scientific">Micromonospora chokoriensis</name>
    <dbReference type="NCBI Taxonomy" id="356851"/>
    <lineage>
        <taxon>Bacteria</taxon>
        <taxon>Bacillati</taxon>
        <taxon>Actinomycetota</taxon>
        <taxon>Actinomycetes</taxon>
        <taxon>Micromonosporales</taxon>
        <taxon>Micromonosporaceae</taxon>
        <taxon>Micromonospora</taxon>
    </lineage>
</organism>
<name>A0A1C4Z0D0_9ACTN</name>
<keyword evidence="3" id="KW-1185">Reference proteome</keyword>
<evidence type="ECO:0000256" key="1">
    <source>
        <dbReference type="SAM" id="MobiDB-lite"/>
    </source>
</evidence>
<feature type="compositionally biased region" description="Basic and acidic residues" evidence="1">
    <location>
        <begin position="21"/>
        <end position="32"/>
    </location>
</feature>
<feature type="compositionally biased region" description="Acidic residues" evidence="1">
    <location>
        <begin position="45"/>
        <end position="56"/>
    </location>
</feature>
<gene>
    <name evidence="2" type="ORF">GA0070612_5554</name>
</gene>
<evidence type="ECO:0000313" key="3">
    <source>
        <dbReference type="Proteomes" id="UP000198224"/>
    </source>
</evidence>
<dbReference type="EMBL" id="LT607409">
    <property type="protein sequence ID" value="SCF26356.1"/>
    <property type="molecule type" value="Genomic_DNA"/>
</dbReference>
<dbReference type="Proteomes" id="UP000198224">
    <property type="component" value="Chromosome I"/>
</dbReference>
<feature type="region of interest" description="Disordered" evidence="1">
    <location>
        <begin position="37"/>
        <end position="56"/>
    </location>
</feature>
<proteinExistence type="predicted"/>
<protein>
    <submittedName>
        <fullName evidence="2">Uncharacterized protein</fullName>
    </submittedName>
</protein>
<feature type="region of interest" description="Disordered" evidence="1">
    <location>
        <begin position="1"/>
        <end position="32"/>
    </location>
</feature>